<feature type="transmembrane region" description="Helical" evidence="1">
    <location>
        <begin position="14"/>
        <end position="38"/>
    </location>
</feature>
<evidence type="ECO:0000313" key="3">
    <source>
        <dbReference type="Proteomes" id="UP000606889"/>
    </source>
</evidence>
<sequence length="363" mass="42047">MEQLKLKEWQKKKLIFWVVFLLTVAMVYLGCVSCFLYSDKQAEDAYWDYYLHESTEYTETEKTTMQDATVVTVGTYVETVNSIDMKNSEYTVTFRCWFKWLGDPSLDMSKYFEIYNGTVNRCELLETIRQDGENYQLVRVNATISKTFWTTRFPLSSYQFRFYLKPIAPIQGIVFIPDMEHSSVNEKLNLTGFELERNAVGLCIVREDSSKFGSPFESDEILTYSEVMTAIELNRDTWGLYFKCIIALIGTNIWVLISVFVCAYHKVDSLNMIPAILFGTVSNILVGANLIPDAMYTGLLEYVNIWGIYTILISTVIIIQINRIRSEYQDHAFARKFGHIMFSLLLILTVLGYLILPVSAYRF</sequence>
<keyword evidence="1" id="KW-1133">Transmembrane helix</keyword>
<proteinExistence type="predicted"/>
<feature type="transmembrane region" description="Helical" evidence="1">
    <location>
        <begin position="303"/>
        <end position="321"/>
    </location>
</feature>
<dbReference type="RefSeq" id="WP_186858448.1">
    <property type="nucleotide sequence ID" value="NZ_JACOON010000006.1"/>
</dbReference>
<dbReference type="Proteomes" id="UP000606889">
    <property type="component" value="Unassembled WGS sequence"/>
</dbReference>
<evidence type="ECO:0000256" key="1">
    <source>
        <dbReference type="SAM" id="Phobius"/>
    </source>
</evidence>
<keyword evidence="1" id="KW-0812">Transmembrane</keyword>
<feature type="transmembrane region" description="Helical" evidence="1">
    <location>
        <begin position="238"/>
        <end position="263"/>
    </location>
</feature>
<comment type="caution">
    <text evidence="2">The sequence shown here is derived from an EMBL/GenBank/DDBJ whole genome shotgun (WGS) entry which is preliminary data.</text>
</comment>
<organism evidence="2 3">
    <name type="scientific">Christensenella tenuis</name>
    <dbReference type="NCBI Taxonomy" id="2763033"/>
    <lineage>
        <taxon>Bacteria</taxon>
        <taxon>Bacillati</taxon>
        <taxon>Bacillota</taxon>
        <taxon>Clostridia</taxon>
        <taxon>Christensenellales</taxon>
        <taxon>Christensenellaceae</taxon>
        <taxon>Christensenella</taxon>
    </lineage>
</organism>
<name>A0ABR7EGW6_9FIRM</name>
<reference evidence="2 3" key="1">
    <citation type="submission" date="2020-08" db="EMBL/GenBank/DDBJ databases">
        <title>Genome public.</title>
        <authorList>
            <person name="Liu C."/>
            <person name="Sun Q."/>
        </authorList>
    </citation>
    <scope>NUCLEOTIDE SEQUENCE [LARGE SCALE GENOMIC DNA]</scope>
    <source>
        <strain evidence="2 3">NSJ-35</strain>
    </source>
</reference>
<feature type="transmembrane region" description="Helical" evidence="1">
    <location>
        <begin position="270"/>
        <end position="291"/>
    </location>
</feature>
<dbReference type="EMBL" id="JACOON010000006">
    <property type="protein sequence ID" value="MBC5648997.1"/>
    <property type="molecule type" value="Genomic_DNA"/>
</dbReference>
<keyword evidence="1" id="KW-0472">Membrane</keyword>
<protein>
    <submittedName>
        <fullName evidence="2">Uncharacterized protein</fullName>
    </submittedName>
</protein>
<keyword evidence="3" id="KW-1185">Reference proteome</keyword>
<gene>
    <name evidence="2" type="ORF">H8S18_11670</name>
</gene>
<evidence type="ECO:0000313" key="2">
    <source>
        <dbReference type="EMBL" id="MBC5648997.1"/>
    </source>
</evidence>
<accession>A0ABR7EGW6</accession>
<feature type="transmembrane region" description="Helical" evidence="1">
    <location>
        <begin position="342"/>
        <end position="361"/>
    </location>
</feature>